<reference evidence="1 2" key="1">
    <citation type="submission" date="2019-05" db="EMBL/GenBank/DDBJ databases">
        <title>Complete genome sequencing of Anaerostipes rhamnosivorans.</title>
        <authorList>
            <person name="Bui T.P.N."/>
            <person name="de Vos W.M."/>
        </authorList>
    </citation>
    <scope>NUCLEOTIDE SEQUENCE [LARGE SCALE GENOMIC DNA]</scope>
    <source>
        <strain evidence="1 2">1y2</strain>
    </source>
</reference>
<dbReference type="AlphaFoldDB" id="A0A4P8IGY0"/>
<sequence>MVSDRHGSVLRSLHVGRTYLCKGETLLIPDGTGMLEFKGEMDLFPASYRNEK</sequence>
<gene>
    <name evidence="1" type="ORF">AR1Y2_1660</name>
</gene>
<protein>
    <submittedName>
        <fullName evidence="1">Uncharacterized protein</fullName>
    </submittedName>
</protein>
<evidence type="ECO:0000313" key="2">
    <source>
        <dbReference type="Proteomes" id="UP000298653"/>
    </source>
</evidence>
<name>A0A4P8IGY0_9FIRM</name>
<accession>A0A4P8IGY0</accession>
<organism evidence="1 2">
    <name type="scientific">Anaerostipes rhamnosivorans</name>
    <dbReference type="NCBI Taxonomy" id="1229621"/>
    <lineage>
        <taxon>Bacteria</taxon>
        <taxon>Bacillati</taxon>
        <taxon>Bacillota</taxon>
        <taxon>Clostridia</taxon>
        <taxon>Lachnospirales</taxon>
        <taxon>Lachnospiraceae</taxon>
        <taxon>Anaerostipes</taxon>
    </lineage>
</organism>
<dbReference type="Proteomes" id="UP000298653">
    <property type="component" value="Chromosome"/>
</dbReference>
<keyword evidence="2" id="KW-1185">Reference proteome</keyword>
<evidence type="ECO:0000313" key="1">
    <source>
        <dbReference type="EMBL" id="QCP35114.1"/>
    </source>
</evidence>
<proteinExistence type="predicted"/>
<dbReference type="KEGG" id="arf:AR1Y2_1660"/>
<dbReference type="EMBL" id="CP040058">
    <property type="protein sequence ID" value="QCP35114.1"/>
    <property type="molecule type" value="Genomic_DNA"/>
</dbReference>